<organism evidence="2 3">
    <name type="scientific">Mumia zhuanghuii</name>
    <dbReference type="NCBI Taxonomy" id="2585211"/>
    <lineage>
        <taxon>Bacteria</taxon>
        <taxon>Bacillati</taxon>
        <taxon>Actinomycetota</taxon>
        <taxon>Actinomycetes</taxon>
        <taxon>Propionibacteriales</taxon>
        <taxon>Nocardioidaceae</taxon>
        <taxon>Mumia</taxon>
    </lineage>
</organism>
<evidence type="ECO:0000256" key="1">
    <source>
        <dbReference type="SAM" id="Phobius"/>
    </source>
</evidence>
<evidence type="ECO:0000313" key="3">
    <source>
        <dbReference type="Proteomes" id="UP000307768"/>
    </source>
</evidence>
<dbReference type="RefSeq" id="WP_149769573.1">
    <property type="nucleotide sequence ID" value="NZ_VDFQ02000003.1"/>
</dbReference>
<keyword evidence="1" id="KW-0812">Transmembrane</keyword>
<feature type="transmembrane region" description="Helical" evidence="1">
    <location>
        <begin position="108"/>
        <end position="129"/>
    </location>
</feature>
<keyword evidence="1" id="KW-1133">Transmembrane helix</keyword>
<feature type="transmembrane region" description="Helical" evidence="1">
    <location>
        <begin position="68"/>
        <end position="88"/>
    </location>
</feature>
<name>A0A5Q6RX14_9ACTN</name>
<comment type="caution">
    <text evidence="2">The sequence shown here is derived from an EMBL/GenBank/DDBJ whole genome shotgun (WGS) entry which is preliminary data.</text>
</comment>
<dbReference type="Proteomes" id="UP000307768">
    <property type="component" value="Unassembled WGS sequence"/>
</dbReference>
<gene>
    <name evidence="2" type="ORF">FE697_010550</name>
</gene>
<evidence type="ECO:0000313" key="2">
    <source>
        <dbReference type="EMBL" id="KAA1422623.1"/>
    </source>
</evidence>
<accession>A0A5Q6RX14</accession>
<feature type="transmembrane region" description="Helical" evidence="1">
    <location>
        <begin position="41"/>
        <end position="61"/>
    </location>
</feature>
<proteinExistence type="predicted"/>
<dbReference type="AlphaFoldDB" id="A0A5Q6RX14"/>
<reference evidence="2 3" key="1">
    <citation type="submission" date="2019-09" db="EMBL/GenBank/DDBJ databases">
        <title>Mumia zhuanghuii sp. nov. isolated from the intestinal contents of plateau pika (Ochotona curzoniae) in the Qinghai-Tibet plateau of China.</title>
        <authorList>
            <person name="Tian Z."/>
        </authorList>
    </citation>
    <scope>NUCLEOTIDE SEQUENCE [LARGE SCALE GENOMIC DNA]</scope>
    <source>
        <strain evidence="3">350</strain>
    </source>
</reference>
<sequence length="147" mass="15110">MTSHRTVLAQAVLVGTLCGVGARVLMRMITDLSRNLPEFTWGGTLALVIIFVIAAVAAAGAALARGPVLVRAVLGFLPAALIAFVAVMNTVPQVEDVLAVPSSDHVRLTAMAVGIVVLALATAAVPWTLGLRARRTAVVGVAATLHQ</sequence>
<dbReference type="EMBL" id="VDFQ02000003">
    <property type="protein sequence ID" value="KAA1422623.1"/>
    <property type="molecule type" value="Genomic_DNA"/>
</dbReference>
<keyword evidence="1" id="KW-0472">Membrane</keyword>
<protein>
    <submittedName>
        <fullName evidence="2">Uncharacterized protein</fullName>
    </submittedName>
</protein>